<dbReference type="EMBL" id="PKLF01000006">
    <property type="protein sequence ID" value="MBE8612355.1"/>
    <property type="molecule type" value="Genomic_DNA"/>
</dbReference>
<evidence type="ECO:0000313" key="1">
    <source>
        <dbReference type="EMBL" id="MBE8612355.1"/>
    </source>
</evidence>
<evidence type="ECO:0000313" key="2">
    <source>
        <dbReference type="Proteomes" id="UP000650477"/>
    </source>
</evidence>
<name>A0A8I0U3V6_MORMO</name>
<accession>A0A8I0U3V6</accession>
<protein>
    <submittedName>
        <fullName evidence="1">Uncharacterized protein</fullName>
    </submittedName>
</protein>
<sequence>MYLLPPTENGLPGFISNIQGIFIIRRYFILPEGITTAKNGKTGKITVVFQQKRNNNREK</sequence>
<dbReference type="Proteomes" id="UP000650477">
    <property type="component" value="Unassembled WGS sequence"/>
</dbReference>
<proteinExistence type="predicted"/>
<gene>
    <name evidence="1" type="ORF">CYG68_07960</name>
</gene>
<reference evidence="1" key="1">
    <citation type="submission" date="2017-12" db="EMBL/GenBank/DDBJ databases">
        <title>Genome sequencing and analysis.</title>
        <authorList>
            <person name="Huang Y.-T."/>
        </authorList>
    </citation>
    <scope>NUCLEOTIDE SEQUENCE</scope>
    <source>
        <strain evidence="1">VGH116</strain>
    </source>
</reference>
<dbReference type="AlphaFoldDB" id="A0A8I0U3V6"/>
<comment type="caution">
    <text evidence="1">The sequence shown here is derived from an EMBL/GenBank/DDBJ whole genome shotgun (WGS) entry which is preliminary data.</text>
</comment>
<organism evidence="1 2">
    <name type="scientific">Morganella morganii</name>
    <name type="common">Proteus morganii</name>
    <dbReference type="NCBI Taxonomy" id="582"/>
    <lineage>
        <taxon>Bacteria</taxon>
        <taxon>Pseudomonadati</taxon>
        <taxon>Pseudomonadota</taxon>
        <taxon>Gammaproteobacteria</taxon>
        <taxon>Enterobacterales</taxon>
        <taxon>Morganellaceae</taxon>
        <taxon>Morganella</taxon>
    </lineage>
</organism>